<evidence type="ECO:0000313" key="8">
    <source>
        <dbReference type="Proteomes" id="UP001516023"/>
    </source>
</evidence>
<gene>
    <name evidence="7" type="ORF">HJC23_002259</name>
</gene>
<evidence type="ECO:0000256" key="6">
    <source>
        <dbReference type="ARBA" id="ARBA00023027"/>
    </source>
</evidence>
<comment type="caution">
    <text evidence="7">The sequence shown here is derived from an EMBL/GenBank/DDBJ whole genome shotgun (WGS) entry which is preliminary data.</text>
</comment>
<dbReference type="PANTHER" id="PTHR46091">
    <property type="entry name" value="BLR7054 PROTEIN"/>
    <property type="match status" value="1"/>
</dbReference>
<dbReference type="PANTHER" id="PTHR46091:SF3">
    <property type="entry name" value="AMINE OXIDASE DOMAIN-CONTAINING PROTEIN"/>
    <property type="match status" value="1"/>
</dbReference>
<accession>A0ABD3QHY0</accession>
<name>A0ABD3QHY0_9STRA</name>
<keyword evidence="5" id="KW-0521">NADP</keyword>
<keyword evidence="6" id="KW-0520">NAD</keyword>
<evidence type="ECO:0000313" key="7">
    <source>
        <dbReference type="EMBL" id="KAL3799131.1"/>
    </source>
</evidence>
<evidence type="ECO:0000256" key="3">
    <source>
        <dbReference type="ARBA" id="ARBA00022729"/>
    </source>
</evidence>
<dbReference type="Pfam" id="PF13450">
    <property type="entry name" value="NAD_binding_8"/>
    <property type="match status" value="1"/>
</dbReference>
<proteinExistence type="inferred from homology"/>
<evidence type="ECO:0008006" key="9">
    <source>
        <dbReference type="Google" id="ProtNLM"/>
    </source>
</evidence>
<keyword evidence="4" id="KW-0274">FAD</keyword>
<evidence type="ECO:0000256" key="4">
    <source>
        <dbReference type="ARBA" id="ARBA00022827"/>
    </source>
</evidence>
<dbReference type="Gene3D" id="3.50.50.60">
    <property type="entry name" value="FAD/NAD(P)-binding domain"/>
    <property type="match status" value="2"/>
</dbReference>
<protein>
    <recommendedName>
        <fullName evidence="9">Amine oxidase domain-containing protein</fullName>
    </recommendedName>
</protein>
<evidence type="ECO:0000256" key="5">
    <source>
        <dbReference type="ARBA" id="ARBA00022857"/>
    </source>
</evidence>
<dbReference type="EMBL" id="JABMIG020000041">
    <property type="protein sequence ID" value="KAL3799131.1"/>
    <property type="molecule type" value="Genomic_DNA"/>
</dbReference>
<dbReference type="InterPro" id="IPR052206">
    <property type="entry name" value="Retinol_saturase"/>
</dbReference>
<keyword evidence="8" id="KW-1185">Reference proteome</keyword>
<keyword evidence="3" id="KW-0732">Signal</keyword>
<keyword evidence="2" id="KW-0285">Flavoprotein</keyword>
<reference evidence="7 8" key="1">
    <citation type="journal article" date="2020" name="G3 (Bethesda)">
        <title>Improved Reference Genome for Cyclotella cryptica CCMP332, a Model for Cell Wall Morphogenesis, Salinity Adaptation, and Lipid Production in Diatoms (Bacillariophyta).</title>
        <authorList>
            <person name="Roberts W.R."/>
            <person name="Downey K.M."/>
            <person name="Ruck E.C."/>
            <person name="Traller J.C."/>
            <person name="Alverson A.J."/>
        </authorList>
    </citation>
    <scope>NUCLEOTIDE SEQUENCE [LARGE SCALE GENOMIC DNA]</scope>
    <source>
        <strain evidence="7 8">CCMP332</strain>
    </source>
</reference>
<evidence type="ECO:0000256" key="2">
    <source>
        <dbReference type="ARBA" id="ARBA00022630"/>
    </source>
</evidence>
<organism evidence="7 8">
    <name type="scientific">Cyclotella cryptica</name>
    <dbReference type="NCBI Taxonomy" id="29204"/>
    <lineage>
        <taxon>Eukaryota</taxon>
        <taxon>Sar</taxon>
        <taxon>Stramenopiles</taxon>
        <taxon>Ochrophyta</taxon>
        <taxon>Bacillariophyta</taxon>
        <taxon>Coscinodiscophyceae</taxon>
        <taxon>Thalassiosirophycidae</taxon>
        <taxon>Stephanodiscales</taxon>
        <taxon>Stephanodiscaceae</taxon>
        <taxon>Cyclotella</taxon>
    </lineage>
</organism>
<dbReference type="Proteomes" id="UP001516023">
    <property type="component" value="Unassembled WGS sequence"/>
</dbReference>
<evidence type="ECO:0000256" key="1">
    <source>
        <dbReference type="ARBA" id="ARBA00005855"/>
    </source>
</evidence>
<comment type="similarity">
    <text evidence="1">Belongs to the carotenoid/retinoid oxidoreductase family. CrtISO subfamily.</text>
</comment>
<dbReference type="InterPro" id="IPR036188">
    <property type="entry name" value="FAD/NAD-bd_sf"/>
</dbReference>
<dbReference type="AlphaFoldDB" id="A0ABD3QHY0"/>
<dbReference type="SUPFAM" id="SSF51905">
    <property type="entry name" value="FAD/NAD(P)-binding domain"/>
    <property type="match status" value="1"/>
</dbReference>
<sequence>MNESGRATLTGLGLGTVAVLLYRRWMRELPCPNAPTSSNPTKQGFSIKVASSHWDVIVIGSGVGGLTAAALLAKEGKKVLVLEQHDIAGGNLHTFTEKGYEFDTGLHYVGGKIGNKKSPLRRQLDYVTDGQVEWERMDDVYDVAIVDDERFNFHSDWTVLKSELKQKFPQECTAIDAFFGLVSKTTQLFPVFIVLKRLPGPIFRLCLRFFSSSLGIFAKTTKEVLESITSNPKLTGVLSYAYGDYGETPSRGAFAMHSLIYTHYEGGAYYPVGGPLKVATSIIEVIEKWNGKVFVRAPVSSILIDDRNRAIGVEVKGKQIFANTIISSVGAPSTFGKLLPAKHQGLVSPIIEAMKNDKIASNMTLMSMFVGINDPDGSLDLPKQNLWIYSSWELDANMDKFKEDFKKPASFFISFSSAKDPTYKTRNPGKQVALVIGPGFFDHVENFQNKRVKHRGDEYEAIKKEWENMFMDVLLKEFPFLRDRIDFVEFGTALSNDFYLGTHRGAVYGLAHTPERFLQQWLRPKTPISNLYLTGQDVCSCGIGGALIGGYLCAYDVSPKCFLRTASLLG</sequence>